<dbReference type="Proteomes" id="UP001316803">
    <property type="component" value="Unassembled WGS sequence"/>
</dbReference>
<dbReference type="InterPro" id="IPR052786">
    <property type="entry name" value="Spore_wall_assembly"/>
</dbReference>
<gene>
    <name evidence="6" type="ORF">OHC33_003936</name>
</gene>
<proteinExistence type="predicted"/>
<sequence length="279" mass="30704">MADVAHKVQDVAKEEASKVSAMTKDAVQSQAYLYPIKGVLYFLSHRDLWRPLTSKLAAVLTTSIGVTTLMFLVAYVPQMAIMAFTSGPVAAVSAALLTLSESSTIVNMLSRTFFMEDALVDTFDGTLLKKDCTNLVSGGRQIQSGGDTMARLGKLAKKPFAKFTPNAIIRYLLYLPLNFIPVVGTAIFIILQGKRAGPTSHQRYFQLKEWNQRQREVHIEQNRGGYTSFGVTAFVLEMIPFVNLLFVFTNTVGAALWAADLEKNAGTAPKLREQAKKAE</sequence>
<reference evidence="6 7" key="1">
    <citation type="submission" date="2022-12" db="EMBL/GenBank/DDBJ databases">
        <title>Genomic features and morphological characterization of a novel Knufia sp. strain isolated from spacecraft assembly facility.</title>
        <authorList>
            <person name="Teixeira M."/>
            <person name="Chander A.M."/>
            <person name="Stajich J.E."/>
            <person name="Venkateswaran K."/>
        </authorList>
    </citation>
    <scope>NUCLEOTIDE SEQUENCE [LARGE SCALE GENOMIC DNA]</scope>
    <source>
        <strain evidence="6 7">FJI-L2-BK-P2</strain>
    </source>
</reference>
<protein>
    <recommendedName>
        <fullName evidence="8">Outer spore wall protein RRT8</fullName>
    </recommendedName>
</protein>
<name>A0AAN8EGQ3_9EURO</name>
<comment type="caution">
    <text evidence="6">The sequence shown here is derived from an EMBL/GenBank/DDBJ whole genome shotgun (WGS) entry which is preliminary data.</text>
</comment>
<evidence type="ECO:0000256" key="1">
    <source>
        <dbReference type="ARBA" id="ARBA00004141"/>
    </source>
</evidence>
<keyword evidence="2 5" id="KW-0812">Transmembrane</keyword>
<evidence type="ECO:0000256" key="4">
    <source>
        <dbReference type="ARBA" id="ARBA00023136"/>
    </source>
</evidence>
<dbReference type="GO" id="GO:0005619">
    <property type="term" value="C:ascospore wall"/>
    <property type="evidence" value="ECO:0007669"/>
    <property type="project" value="TreeGrafter"/>
</dbReference>
<dbReference type="GO" id="GO:0005628">
    <property type="term" value="C:prospore membrane"/>
    <property type="evidence" value="ECO:0007669"/>
    <property type="project" value="TreeGrafter"/>
</dbReference>
<keyword evidence="3 5" id="KW-1133">Transmembrane helix</keyword>
<comment type="subcellular location">
    <subcellularLocation>
        <location evidence="1">Membrane</location>
        <topology evidence="1">Multi-pass membrane protein</topology>
    </subcellularLocation>
</comment>
<dbReference type="Pfam" id="PF07264">
    <property type="entry name" value="EI24"/>
    <property type="match status" value="1"/>
</dbReference>
<feature type="transmembrane region" description="Helical" evidence="5">
    <location>
        <begin position="171"/>
        <end position="191"/>
    </location>
</feature>
<evidence type="ECO:0000313" key="7">
    <source>
        <dbReference type="Proteomes" id="UP001316803"/>
    </source>
</evidence>
<organism evidence="6 7">
    <name type="scientific">Knufia fluminis</name>
    <dbReference type="NCBI Taxonomy" id="191047"/>
    <lineage>
        <taxon>Eukaryota</taxon>
        <taxon>Fungi</taxon>
        <taxon>Dikarya</taxon>
        <taxon>Ascomycota</taxon>
        <taxon>Pezizomycotina</taxon>
        <taxon>Eurotiomycetes</taxon>
        <taxon>Chaetothyriomycetidae</taxon>
        <taxon>Chaetothyriales</taxon>
        <taxon>Trichomeriaceae</taxon>
        <taxon>Knufia</taxon>
    </lineage>
</organism>
<evidence type="ECO:0000256" key="3">
    <source>
        <dbReference type="ARBA" id="ARBA00022989"/>
    </source>
</evidence>
<feature type="transmembrane region" description="Helical" evidence="5">
    <location>
        <begin position="81"/>
        <end position="99"/>
    </location>
</feature>
<evidence type="ECO:0000256" key="2">
    <source>
        <dbReference type="ARBA" id="ARBA00022692"/>
    </source>
</evidence>
<dbReference type="EMBL" id="JAKLMC020000007">
    <property type="protein sequence ID" value="KAK5955254.1"/>
    <property type="molecule type" value="Genomic_DNA"/>
</dbReference>
<dbReference type="PANTHER" id="PTHR34292:SF2">
    <property type="entry name" value="OUTER SPORE WALL PROTEIN LDS1"/>
    <property type="match status" value="1"/>
</dbReference>
<evidence type="ECO:0000313" key="6">
    <source>
        <dbReference type="EMBL" id="KAK5955254.1"/>
    </source>
</evidence>
<keyword evidence="7" id="KW-1185">Reference proteome</keyword>
<dbReference type="GO" id="GO:0005811">
    <property type="term" value="C:lipid droplet"/>
    <property type="evidence" value="ECO:0007669"/>
    <property type="project" value="TreeGrafter"/>
</dbReference>
<evidence type="ECO:0000256" key="5">
    <source>
        <dbReference type="SAM" id="Phobius"/>
    </source>
</evidence>
<evidence type="ECO:0008006" key="8">
    <source>
        <dbReference type="Google" id="ProtNLM"/>
    </source>
</evidence>
<keyword evidence="4 5" id="KW-0472">Membrane</keyword>
<dbReference type="AlphaFoldDB" id="A0AAN8EGQ3"/>
<dbReference type="InterPro" id="IPR059112">
    <property type="entry name" value="CysZ/EI24"/>
</dbReference>
<accession>A0AAN8EGQ3</accession>
<feature type="transmembrane region" description="Helical" evidence="5">
    <location>
        <begin position="56"/>
        <end position="75"/>
    </location>
</feature>
<dbReference type="PANTHER" id="PTHR34292">
    <property type="entry name" value="OUTER SPORE WALL PROTEIN LDS1"/>
    <property type="match status" value="1"/>
</dbReference>